<dbReference type="Proteomes" id="UP000255050">
    <property type="component" value="Unassembled WGS sequence"/>
</dbReference>
<comment type="caution">
    <text evidence="1">The sequence shown here is derived from an EMBL/GenBank/DDBJ whole genome shotgun (WGS) entry which is preliminary data.</text>
</comment>
<proteinExistence type="predicted"/>
<evidence type="ECO:0008006" key="3">
    <source>
        <dbReference type="Google" id="ProtNLM"/>
    </source>
</evidence>
<protein>
    <recommendedName>
        <fullName evidence="3">Phospholipase D-like domain-containing protein</fullName>
    </recommendedName>
</protein>
<accession>A0A7H4M138</accession>
<evidence type="ECO:0000313" key="1">
    <source>
        <dbReference type="EMBL" id="STR42114.1"/>
    </source>
</evidence>
<name>A0A7H4M138_9ENTR</name>
<reference evidence="1 2" key="1">
    <citation type="submission" date="2018-06" db="EMBL/GenBank/DDBJ databases">
        <authorList>
            <consortium name="Pathogen Informatics"/>
            <person name="Doyle S."/>
        </authorList>
    </citation>
    <scope>NUCLEOTIDE SEQUENCE [LARGE SCALE GENOMIC DNA]</scope>
    <source>
        <strain evidence="1 2">NCTC11694</strain>
    </source>
</reference>
<sequence length="111" mass="12657">MIALDKPKRTSIAVYPYRCVSLLRMKHYIWTGSTACFIPRCFTLKIRTRKIVLGAGSANLTLSGWGRNQEAVDFRTVSSNAQYQQIKQFFMGLDEEPNQDILPADGDILLW</sequence>
<evidence type="ECO:0000313" key="2">
    <source>
        <dbReference type="Proteomes" id="UP000255050"/>
    </source>
</evidence>
<gene>
    <name evidence="1" type="ORF">NCTC11694_03323</name>
</gene>
<dbReference type="EMBL" id="UGJR01000002">
    <property type="protein sequence ID" value="STR42114.1"/>
    <property type="molecule type" value="Genomic_DNA"/>
</dbReference>
<dbReference type="AlphaFoldDB" id="A0A7H4M138"/>
<organism evidence="1 2">
    <name type="scientific">Klebsiella michiganensis</name>
    <dbReference type="NCBI Taxonomy" id="1134687"/>
    <lineage>
        <taxon>Bacteria</taxon>
        <taxon>Pseudomonadati</taxon>
        <taxon>Pseudomonadota</taxon>
        <taxon>Gammaproteobacteria</taxon>
        <taxon>Enterobacterales</taxon>
        <taxon>Enterobacteriaceae</taxon>
        <taxon>Klebsiella/Raoultella group</taxon>
        <taxon>Klebsiella</taxon>
    </lineage>
</organism>